<dbReference type="Proteomes" id="UP000827092">
    <property type="component" value="Unassembled WGS sequence"/>
</dbReference>
<dbReference type="SUPFAM" id="SSF52047">
    <property type="entry name" value="RNI-like"/>
    <property type="match status" value="1"/>
</dbReference>
<dbReference type="AlphaFoldDB" id="A0AAV6VHR4"/>
<evidence type="ECO:0000313" key="2">
    <source>
        <dbReference type="Proteomes" id="UP000827092"/>
    </source>
</evidence>
<comment type="caution">
    <text evidence="1">The sequence shown here is derived from an EMBL/GenBank/DDBJ whole genome shotgun (WGS) entry which is preliminary data.</text>
</comment>
<evidence type="ECO:0000313" key="1">
    <source>
        <dbReference type="EMBL" id="KAG8196320.1"/>
    </source>
</evidence>
<dbReference type="EMBL" id="JAFNEN010000072">
    <property type="protein sequence ID" value="KAG8196320.1"/>
    <property type="molecule type" value="Genomic_DNA"/>
</dbReference>
<name>A0AAV6VHR4_9ARAC</name>
<sequence>MDLEECVLITDNTLCYLAAGCPRLSKLSLSHCELITSHLPALKVHAYFAPMTPPPSAGGGGEYIYIGSKFRQIYQRDLQLTGSVRRKQPSCAFSPMYIRRRSRNTFWMALLHSV</sequence>
<gene>
    <name evidence="1" type="ORF">JTE90_013805</name>
</gene>
<proteinExistence type="predicted"/>
<dbReference type="InterPro" id="IPR032675">
    <property type="entry name" value="LRR_dom_sf"/>
</dbReference>
<keyword evidence="2" id="KW-1185">Reference proteome</keyword>
<dbReference type="Gene3D" id="3.80.10.10">
    <property type="entry name" value="Ribonuclease Inhibitor"/>
    <property type="match status" value="1"/>
</dbReference>
<protein>
    <submittedName>
        <fullName evidence="1">Uncharacterized protein</fullName>
    </submittedName>
</protein>
<accession>A0AAV6VHR4</accession>
<organism evidence="1 2">
    <name type="scientific">Oedothorax gibbosus</name>
    <dbReference type="NCBI Taxonomy" id="931172"/>
    <lineage>
        <taxon>Eukaryota</taxon>
        <taxon>Metazoa</taxon>
        <taxon>Ecdysozoa</taxon>
        <taxon>Arthropoda</taxon>
        <taxon>Chelicerata</taxon>
        <taxon>Arachnida</taxon>
        <taxon>Araneae</taxon>
        <taxon>Araneomorphae</taxon>
        <taxon>Entelegynae</taxon>
        <taxon>Araneoidea</taxon>
        <taxon>Linyphiidae</taxon>
        <taxon>Erigoninae</taxon>
        <taxon>Oedothorax</taxon>
    </lineage>
</organism>
<reference evidence="1 2" key="1">
    <citation type="journal article" date="2022" name="Nat. Ecol. Evol.">
        <title>A masculinizing supergene underlies an exaggerated male reproductive morph in a spider.</title>
        <authorList>
            <person name="Hendrickx F."/>
            <person name="De Corte Z."/>
            <person name="Sonet G."/>
            <person name="Van Belleghem S.M."/>
            <person name="Kostlbacher S."/>
            <person name="Vangestel C."/>
        </authorList>
    </citation>
    <scope>NUCLEOTIDE SEQUENCE [LARGE SCALE GENOMIC DNA]</scope>
    <source>
        <strain evidence="1">W744_W776</strain>
    </source>
</reference>